<keyword evidence="3" id="KW-1185">Reference proteome</keyword>
<evidence type="ECO:0008006" key="4">
    <source>
        <dbReference type="Google" id="ProtNLM"/>
    </source>
</evidence>
<feature type="signal peptide" evidence="1">
    <location>
        <begin position="1"/>
        <end position="20"/>
    </location>
</feature>
<dbReference type="AlphaFoldDB" id="A0A1A7RCI6"/>
<evidence type="ECO:0000256" key="1">
    <source>
        <dbReference type="SAM" id="SignalP"/>
    </source>
</evidence>
<dbReference type="EMBL" id="LZDS01000025">
    <property type="protein sequence ID" value="OBX28417.1"/>
    <property type="molecule type" value="Genomic_DNA"/>
</dbReference>
<organism evidence="2 3">
    <name type="scientific">Acinetobacter gandensis</name>
    <dbReference type="NCBI Taxonomy" id="1443941"/>
    <lineage>
        <taxon>Bacteria</taxon>
        <taxon>Pseudomonadati</taxon>
        <taxon>Pseudomonadota</taxon>
        <taxon>Gammaproteobacteria</taxon>
        <taxon>Moraxellales</taxon>
        <taxon>Moraxellaceae</taxon>
        <taxon>Acinetobacter</taxon>
    </lineage>
</organism>
<dbReference type="STRING" id="1443941.A9J31_04865"/>
<dbReference type="Proteomes" id="UP000185753">
    <property type="component" value="Unassembled WGS sequence"/>
</dbReference>
<accession>A0A1A7RCI6</accession>
<dbReference type="RefSeq" id="WP_067764439.1">
    <property type="nucleotide sequence ID" value="NZ_JBLZYA010000001.1"/>
</dbReference>
<protein>
    <recommendedName>
        <fullName evidence="4">Tetratricopeptide repeat protein</fullName>
    </recommendedName>
</protein>
<name>A0A1A7RCI6_9GAMM</name>
<sequence length="226" mass="26367">MMQFVQITVLILCSVFILSACKPTPQNEHVAQSKSEQVLSSQAADLLQRYERTWNDYLKHHDHLQLQQDLNALLLDIPQISEDYSVLHLKSQILMQLGRFQDALEVNRNLFQLKPSAITYSQQCLVQEILKATPNDIQQCYREVVKLNQDALAQLHQDSNEYQDALWLHQLFQYQAGEHQVLGDLQRYVQRQPEALRGNLQLELDMRTQLEVRAELLESIRQNGQF</sequence>
<keyword evidence="1" id="KW-0732">Signal</keyword>
<proteinExistence type="predicted"/>
<evidence type="ECO:0000313" key="3">
    <source>
        <dbReference type="Proteomes" id="UP000185753"/>
    </source>
</evidence>
<feature type="chain" id="PRO_5008360756" description="Tetratricopeptide repeat protein" evidence="1">
    <location>
        <begin position="21"/>
        <end position="226"/>
    </location>
</feature>
<gene>
    <name evidence="2" type="ORF">A9J31_04865</name>
</gene>
<reference evidence="3" key="1">
    <citation type="submission" date="2016-06" db="EMBL/GenBank/DDBJ databases">
        <authorList>
            <person name="Radolfova-Krizova L."/>
            <person name="Nemec A."/>
        </authorList>
    </citation>
    <scope>NUCLEOTIDE SEQUENCE [LARGE SCALE GENOMIC DNA]</scope>
    <source>
        <strain evidence="3">ANC 4275</strain>
    </source>
</reference>
<comment type="caution">
    <text evidence="2">The sequence shown here is derived from an EMBL/GenBank/DDBJ whole genome shotgun (WGS) entry which is preliminary data.</text>
</comment>
<evidence type="ECO:0000313" key="2">
    <source>
        <dbReference type="EMBL" id="OBX28417.1"/>
    </source>
</evidence>